<dbReference type="SUPFAM" id="SSF53335">
    <property type="entry name" value="S-adenosyl-L-methionine-dependent methyltransferases"/>
    <property type="match status" value="1"/>
</dbReference>
<evidence type="ECO:0000313" key="2">
    <source>
        <dbReference type="Proteomes" id="UP001243717"/>
    </source>
</evidence>
<keyword evidence="2" id="KW-1185">Reference proteome</keyword>
<accession>A0ABU1AL54</accession>
<dbReference type="Gene3D" id="3.40.50.150">
    <property type="entry name" value="Vaccinia Virus protein VP39"/>
    <property type="match status" value="1"/>
</dbReference>
<dbReference type="RefSeq" id="WP_308984798.1">
    <property type="nucleotide sequence ID" value="NZ_JARXIC010000010.1"/>
</dbReference>
<comment type="caution">
    <text evidence="1">The sequence shown here is derived from an EMBL/GenBank/DDBJ whole genome shotgun (WGS) entry which is preliminary data.</text>
</comment>
<dbReference type="Proteomes" id="UP001243717">
    <property type="component" value="Unassembled WGS sequence"/>
</dbReference>
<protein>
    <recommendedName>
        <fullName evidence="3">Methyltransferase type 11 domain-containing protein</fullName>
    </recommendedName>
</protein>
<dbReference type="InterPro" id="IPR029063">
    <property type="entry name" value="SAM-dependent_MTases_sf"/>
</dbReference>
<reference evidence="1 2" key="1">
    <citation type="submission" date="2023-04" db="EMBL/GenBank/DDBJ databases">
        <title>A novel bacteria isolated from coastal sediment.</title>
        <authorList>
            <person name="Liu X.-J."/>
            <person name="Du Z.-J."/>
        </authorList>
    </citation>
    <scope>NUCLEOTIDE SEQUENCE [LARGE SCALE GENOMIC DNA]</scope>
    <source>
        <strain evidence="1 2">SDUM461004</strain>
    </source>
</reference>
<sequence length="254" mass="28387">MSEVEMTYDLSLLDLSSRAWHKKSGLRRIYQELYQQMLDACVDGASLELGSGIGVIKEFNDSVITSDLVKTPYVDRVASAYDIPLFQDQPWANIMALDVLHHLRSPLGLIESASQVLRPGGRLILMEPASTLFGRYFYRAFHVEPIAPKGIIAPYEFPADDDDGNFANMAMALELFKEQASTTESKFVELGMTIQNISYRDCLAYPLSGGYSGPQFLPGSILSSLMKIESWIPQFLLQYIGLRMLIVLEKNASV</sequence>
<organism evidence="1 2">
    <name type="scientific">Thalassobacterium sedimentorum</name>
    <dbReference type="NCBI Taxonomy" id="3041258"/>
    <lineage>
        <taxon>Bacteria</taxon>
        <taxon>Pseudomonadati</taxon>
        <taxon>Verrucomicrobiota</taxon>
        <taxon>Opitutia</taxon>
        <taxon>Puniceicoccales</taxon>
        <taxon>Coraliomargaritaceae</taxon>
        <taxon>Thalassobacterium</taxon>
    </lineage>
</organism>
<gene>
    <name evidence="1" type="ORF">QEH59_07770</name>
</gene>
<dbReference type="Pfam" id="PF13489">
    <property type="entry name" value="Methyltransf_23"/>
    <property type="match status" value="1"/>
</dbReference>
<name>A0ABU1AL54_9BACT</name>
<proteinExistence type="predicted"/>
<dbReference type="EMBL" id="JARXIC010000010">
    <property type="protein sequence ID" value="MDQ8194318.1"/>
    <property type="molecule type" value="Genomic_DNA"/>
</dbReference>
<evidence type="ECO:0000313" key="1">
    <source>
        <dbReference type="EMBL" id="MDQ8194318.1"/>
    </source>
</evidence>
<dbReference type="CDD" id="cd02440">
    <property type="entry name" value="AdoMet_MTases"/>
    <property type="match status" value="1"/>
</dbReference>
<evidence type="ECO:0008006" key="3">
    <source>
        <dbReference type="Google" id="ProtNLM"/>
    </source>
</evidence>